<keyword evidence="3" id="KW-0067">ATP-binding</keyword>
<evidence type="ECO:0000256" key="1">
    <source>
        <dbReference type="ARBA" id="ARBA00006914"/>
    </source>
</evidence>
<evidence type="ECO:0000256" key="3">
    <source>
        <dbReference type="ARBA" id="ARBA00022840"/>
    </source>
</evidence>
<dbReference type="Gene3D" id="1.10.8.60">
    <property type="match status" value="1"/>
</dbReference>
<accession>A0AA41N952</accession>
<comment type="caution">
    <text evidence="6">The sequence shown here is derived from an EMBL/GenBank/DDBJ whole genome shotgun (WGS) entry which is preliminary data.</text>
</comment>
<feature type="domain" description="Spastin/Vps4 C-terminal" evidence="5">
    <location>
        <begin position="146"/>
        <end position="170"/>
    </location>
</feature>
<proteinExistence type="inferred from homology"/>
<keyword evidence="7" id="KW-1185">Reference proteome</keyword>
<reference evidence="6" key="1">
    <citation type="submission" date="2020-03" db="EMBL/GenBank/DDBJ databases">
        <title>Studies in the Genomics of Life Span.</title>
        <authorList>
            <person name="Glass D."/>
        </authorList>
    </citation>
    <scope>NUCLEOTIDE SEQUENCE</scope>
    <source>
        <strain evidence="6">SUZIE</strain>
        <tissue evidence="6">Muscle</tissue>
    </source>
</reference>
<gene>
    <name evidence="6" type="ORF">SUZIE_186035</name>
</gene>
<dbReference type="InterPro" id="IPR003959">
    <property type="entry name" value="ATPase_AAA_core"/>
</dbReference>
<evidence type="ECO:0000259" key="4">
    <source>
        <dbReference type="Pfam" id="PF00004"/>
    </source>
</evidence>
<dbReference type="FunFam" id="1.10.8.60:FF:000015">
    <property type="entry name" value="vacuolar protein sorting-associated protein 4A"/>
    <property type="match status" value="1"/>
</dbReference>
<dbReference type="InterPro" id="IPR050304">
    <property type="entry name" value="MT-severing_AAA_ATPase"/>
</dbReference>
<dbReference type="PANTHER" id="PTHR23074:SF83">
    <property type="entry name" value="VACUOLAR PROTEIN SORTING-ASSOCIATED PROTEIN 4A"/>
    <property type="match status" value="1"/>
</dbReference>
<dbReference type="Gene3D" id="3.40.50.300">
    <property type="entry name" value="P-loop containing nucleotide triphosphate hydrolases"/>
    <property type="match status" value="1"/>
</dbReference>
<dbReference type="Proteomes" id="UP001166674">
    <property type="component" value="Unassembled WGS sequence"/>
</dbReference>
<dbReference type="Pfam" id="PF00004">
    <property type="entry name" value="AAA"/>
    <property type="match status" value="1"/>
</dbReference>
<evidence type="ECO:0000313" key="6">
    <source>
        <dbReference type="EMBL" id="MBZ3886056.1"/>
    </source>
</evidence>
<dbReference type="GO" id="GO:0005524">
    <property type="term" value="F:ATP binding"/>
    <property type="evidence" value="ECO:0007669"/>
    <property type="project" value="UniProtKB-KW"/>
</dbReference>
<dbReference type="GO" id="GO:0007033">
    <property type="term" value="P:vacuole organization"/>
    <property type="evidence" value="ECO:0007669"/>
    <property type="project" value="TreeGrafter"/>
</dbReference>
<evidence type="ECO:0000259" key="5">
    <source>
        <dbReference type="Pfam" id="PF09336"/>
    </source>
</evidence>
<protein>
    <submittedName>
        <fullName evidence="6">Vacuolar protein sorting-associated protein 4A</fullName>
    </submittedName>
</protein>
<feature type="domain" description="ATPase AAA-type core" evidence="4">
    <location>
        <begin position="2"/>
        <end position="94"/>
    </location>
</feature>
<comment type="similarity">
    <text evidence="1">Belongs to the AAA ATPase family.</text>
</comment>
<keyword evidence="2" id="KW-0547">Nucleotide-binding</keyword>
<dbReference type="PANTHER" id="PTHR23074">
    <property type="entry name" value="AAA DOMAIN-CONTAINING"/>
    <property type="match status" value="1"/>
</dbReference>
<dbReference type="SUPFAM" id="SSF52540">
    <property type="entry name" value="P-loop containing nucleoside triphosphate hydrolases"/>
    <property type="match status" value="1"/>
</dbReference>
<dbReference type="GO" id="GO:0016197">
    <property type="term" value="P:endosomal transport"/>
    <property type="evidence" value="ECO:0007669"/>
    <property type="project" value="TreeGrafter"/>
</dbReference>
<dbReference type="Pfam" id="PF09336">
    <property type="entry name" value="Vps4_C"/>
    <property type="match status" value="1"/>
</dbReference>
<organism evidence="6 7">
    <name type="scientific">Sciurus carolinensis</name>
    <name type="common">Eastern gray squirrel</name>
    <dbReference type="NCBI Taxonomy" id="30640"/>
    <lineage>
        <taxon>Eukaryota</taxon>
        <taxon>Metazoa</taxon>
        <taxon>Chordata</taxon>
        <taxon>Craniata</taxon>
        <taxon>Vertebrata</taxon>
        <taxon>Euteleostomi</taxon>
        <taxon>Mammalia</taxon>
        <taxon>Eutheria</taxon>
        <taxon>Euarchontoglires</taxon>
        <taxon>Glires</taxon>
        <taxon>Rodentia</taxon>
        <taxon>Sciuromorpha</taxon>
        <taxon>Sciuridae</taxon>
        <taxon>Sciurinae</taxon>
        <taxon>Sciurini</taxon>
        <taxon>Sciurus</taxon>
    </lineage>
</organism>
<dbReference type="AlphaFoldDB" id="A0AA41N952"/>
<dbReference type="GO" id="GO:0016887">
    <property type="term" value="F:ATP hydrolysis activity"/>
    <property type="evidence" value="ECO:0007669"/>
    <property type="project" value="InterPro"/>
</dbReference>
<dbReference type="InterPro" id="IPR027417">
    <property type="entry name" value="P-loop_NTPase"/>
</dbReference>
<evidence type="ECO:0000256" key="2">
    <source>
        <dbReference type="ARBA" id="ARBA00022741"/>
    </source>
</evidence>
<dbReference type="InterPro" id="IPR015415">
    <property type="entry name" value="Spast_Vps4_C"/>
</dbReference>
<evidence type="ECO:0000313" key="7">
    <source>
        <dbReference type="Proteomes" id="UP001166674"/>
    </source>
</evidence>
<dbReference type="EMBL" id="JAATJV010404719">
    <property type="protein sequence ID" value="MBZ3886056.1"/>
    <property type="molecule type" value="Genomic_DNA"/>
</dbReference>
<sequence length="189" mass="21255">MSEWLRESEKLVESLCELARQHEPSIIFIEEADSLCGSQKEKEREVIPKIKTEFLVQMQGLGNNNDGTLILYPDVLIASGEHPHNLPDANIHKLAQKTEGYSGADISIIVRYSLMQPLRKVQSATHFRKVCGPSHTNPSIVIDNLLTPCSPGDPGAMEMTWMDIPGEKFLDLWFACWTYSCFWPSPGPQ</sequence>
<name>A0AA41N952_SCICA</name>